<organism evidence="1">
    <name type="scientific">uncultured Cytophagales bacterium</name>
    <dbReference type="NCBI Taxonomy" id="158755"/>
    <lineage>
        <taxon>Bacteria</taxon>
        <taxon>Pseudomonadati</taxon>
        <taxon>Bacteroidota</taxon>
        <taxon>Sphingobacteriia</taxon>
        <taxon>Sphingobacteriales</taxon>
        <taxon>environmental samples</taxon>
    </lineage>
</organism>
<accession>A0A6J4I2B7</accession>
<name>A0A6J4I2B7_9SPHI</name>
<dbReference type="EMBL" id="CADCTQ010000127">
    <property type="protein sequence ID" value="CAA9239896.1"/>
    <property type="molecule type" value="Genomic_DNA"/>
</dbReference>
<sequence length="71" mass="7960">MARSHPFTARYRAAAGHPPGPVAALPSRVGTGNPRGFLLLSPKYYTMRNPFCLKQLFTVVALLLENRRIFF</sequence>
<dbReference type="AlphaFoldDB" id="A0A6J4I2B7"/>
<gene>
    <name evidence="1" type="ORF">AVDCRST_MAG56-1605</name>
</gene>
<reference evidence="1" key="1">
    <citation type="submission" date="2020-02" db="EMBL/GenBank/DDBJ databases">
        <authorList>
            <person name="Meier V. D."/>
        </authorList>
    </citation>
    <scope>NUCLEOTIDE SEQUENCE</scope>
    <source>
        <strain evidence="1">AVDCRST_MAG56</strain>
    </source>
</reference>
<protein>
    <submittedName>
        <fullName evidence="1">Uncharacterized protein</fullName>
    </submittedName>
</protein>
<evidence type="ECO:0000313" key="1">
    <source>
        <dbReference type="EMBL" id="CAA9239896.1"/>
    </source>
</evidence>
<proteinExistence type="predicted"/>